<keyword evidence="3" id="KW-1133">Transmembrane helix</keyword>
<keyword evidence="1 2" id="KW-0378">Hydrolase</keyword>
<dbReference type="GO" id="GO:0004222">
    <property type="term" value="F:metalloendopeptidase activity"/>
    <property type="evidence" value="ECO:0007669"/>
    <property type="project" value="UniProtKB-UniRule"/>
</dbReference>
<dbReference type="EC" id="3.4.24.-" evidence="2"/>
<evidence type="ECO:0000256" key="3">
    <source>
        <dbReference type="SAM" id="Phobius"/>
    </source>
</evidence>
<keyword evidence="3" id="KW-0812">Transmembrane</keyword>
<dbReference type="SMART" id="SM00235">
    <property type="entry name" value="ZnMc"/>
    <property type="match status" value="1"/>
</dbReference>
<evidence type="ECO:0000313" key="5">
    <source>
        <dbReference type="EnsemblMetazoa" id="AFUN012006-PA"/>
    </source>
</evidence>
<dbReference type="PRINTS" id="PR00480">
    <property type="entry name" value="ASTACIN"/>
</dbReference>
<organism evidence="5">
    <name type="scientific">Anopheles funestus</name>
    <name type="common">African malaria mosquito</name>
    <dbReference type="NCBI Taxonomy" id="62324"/>
    <lineage>
        <taxon>Eukaryota</taxon>
        <taxon>Metazoa</taxon>
        <taxon>Ecdysozoa</taxon>
        <taxon>Arthropoda</taxon>
        <taxon>Hexapoda</taxon>
        <taxon>Insecta</taxon>
        <taxon>Pterygota</taxon>
        <taxon>Neoptera</taxon>
        <taxon>Endopterygota</taxon>
        <taxon>Diptera</taxon>
        <taxon>Nematocera</taxon>
        <taxon>Culicoidea</taxon>
        <taxon>Culicidae</taxon>
        <taxon>Anophelinae</taxon>
        <taxon>Anopheles</taxon>
    </lineage>
</organism>
<dbReference type="EnsemblMetazoa" id="AFUN012006-RA">
    <property type="protein sequence ID" value="AFUN012006-PA"/>
    <property type="gene ID" value="AFUN012006"/>
</dbReference>
<comment type="cofactor">
    <cofactor evidence="1 2">
        <name>Zn(2+)</name>
        <dbReference type="ChEBI" id="CHEBI:29105"/>
    </cofactor>
    <text evidence="1 2">Binds 1 zinc ion per subunit.</text>
</comment>
<dbReference type="PROSITE" id="PS51864">
    <property type="entry name" value="ASTACIN"/>
    <property type="match status" value="1"/>
</dbReference>
<protein>
    <recommendedName>
        <fullName evidence="2">Metalloendopeptidase</fullName>
        <ecNumber evidence="2">3.4.24.-</ecNumber>
    </recommendedName>
</protein>
<dbReference type="InterPro" id="IPR034035">
    <property type="entry name" value="Astacin-like_dom"/>
</dbReference>
<dbReference type="PANTHER" id="PTHR10127">
    <property type="entry name" value="DISCOIDIN, CUB, EGF, LAMININ , AND ZINC METALLOPROTEASE DOMAIN CONTAINING"/>
    <property type="match status" value="1"/>
</dbReference>
<dbReference type="STRING" id="62324.A0A182S0C3"/>
<dbReference type="Pfam" id="PF01400">
    <property type="entry name" value="Astacin"/>
    <property type="match status" value="1"/>
</dbReference>
<dbReference type="VEuPathDB" id="VectorBase:AFUN2_001303"/>
<reference evidence="5" key="1">
    <citation type="submission" date="2020-05" db="UniProtKB">
        <authorList>
            <consortium name="EnsemblMetazoa"/>
        </authorList>
    </citation>
    <scope>IDENTIFICATION</scope>
    <source>
        <strain evidence="5">FUMOZ</strain>
    </source>
</reference>
<dbReference type="InterPro" id="IPR024079">
    <property type="entry name" value="MetalloPept_cat_dom_sf"/>
</dbReference>
<keyword evidence="1" id="KW-1015">Disulfide bond</keyword>
<feature type="binding site" evidence="1">
    <location>
        <position position="172"/>
    </location>
    <ligand>
        <name>Zn(2+)</name>
        <dbReference type="ChEBI" id="CHEBI:29105"/>
        <note>catalytic</note>
    </ligand>
</feature>
<feature type="disulfide bond" evidence="1">
    <location>
        <begin position="137"/>
        <end position="159"/>
    </location>
</feature>
<dbReference type="PANTHER" id="PTHR10127:SF883">
    <property type="entry name" value="ZINC METALLOPROTEINASE NAS-8"/>
    <property type="match status" value="1"/>
</dbReference>
<evidence type="ECO:0000256" key="1">
    <source>
        <dbReference type="PROSITE-ProRule" id="PRU01211"/>
    </source>
</evidence>
<keyword evidence="3" id="KW-0472">Membrane</keyword>
<dbReference type="AlphaFoldDB" id="A0A182S0C3"/>
<dbReference type="GO" id="GO:0008270">
    <property type="term" value="F:zinc ion binding"/>
    <property type="evidence" value="ECO:0007669"/>
    <property type="project" value="UniProtKB-UniRule"/>
</dbReference>
<feature type="transmembrane region" description="Helical" evidence="3">
    <location>
        <begin position="6"/>
        <end position="28"/>
    </location>
</feature>
<feature type="domain" description="Peptidase M12A" evidence="4">
    <location>
        <begin position="72"/>
        <end position="276"/>
    </location>
</feature>
<accession>A0A182S0C3</accession>
<dbReference type="VEuPathDB" id="VectorBase:AFUN012006"/>
<dbReference type="InterPro" id="IPR006026">
    <property type="entry name" value="Peptidase_Metallo"/>
</dbReference>
<feature type="binding site" evidence="1">
    <location>
        <position position="168"/>
    </location>
    <ligand>
        <name>Zn(2+)</name>
        <dbReference type="ChEBI" id="CHEBI:29105"/>
        <note>catalytic</note>
    </ligand>
</feature>
<feature type="binding site" evidence="1">
    <location>
        <position position="178"/>
    </location>
    <ligand>
        <name>Zn(2+)</name>
        <dbReference type="ChEBI" id="CHEBI:29105"/>
        <note>catalytic</note>
    </ligand>
</feature>
<name>A0A182S0C3_ANOFN</name>
<dbReference type="SUPFAM" id="SSF55486">
    <property type="entry name" value="Metalloproteases ('zincins'), catalytic domain"/>
    <property type="match status" value="1"/>
</dbReference>
<dbReference type="Gene3D" id="3.40.390.10">
    <property type="entry name" value="Collagenase (Catalytic Domain)"/>
    <property type="match status" value="1"/>
</dbReference>
<sequence length="278" mass="31371">MELLNYLIIVAMAICLVQLSVGLNPLDFTKPSKEVGKRLRLKKLPGYPHEYGFGYYYQGDILLRPGKKNRFAVTSPTNYDVWPNATVPYEIEADFTDEETETLLAAFAQFESSTCVRFVQRTDELEYVTITNNGEGCYSYVGRDSDPAYNTLNLQTPGCMRTVSTPVHELMHAIGFKHEQSRPDRDTYIQFFPQNLAPKYQNANFINTNFAIYNGTSTTYGQPYDFVSVMHYSRFAAAATSIFPVLVKRNDNQAELGNDDGLSAGDVAQVMARYCPDD</sequence>
<keyword evidence="1 2" id="KW-0645">Protease</keyword>
<keyword evidence="1 2" id="KW-0479">Metal-binding</keyword>
<feature type="active site" evidence="1">
    <location>
        <position position="169"/>
    </location>
</feature>
<dbReference type="InterPro" id="IPR001506">
    <property type="entry name" value="Peptidase_M12A"/>
</dbReference>
<dbReference type="GO" id="GO:0006508">
    <property type="term" value="P:proteolysis"/>
    <property type="evidence" value="ECO:0007669"/>
    <property type="project" value="UniProtKB-KW"/>
</dbReference>
<dbReference type="CDD" id="cd04280">
    <property type="entry name" value="ZnMc_astacin_like"/>
    <property type="match status" value="1"/>
</dbReference>
<evidence type="ECO:0000256" key="2">
    <source>
        <dbReference type="RuleBase" id="RU361183"/>
    </source>
</evidence>
<comment type="caution">
    <text evidence="1">Lacks conserved residue(s) required for the propagation of feature annotation.</text>
</comment>
<keyword evidence="1 2" id="KW-0482">Metalloprotease</keyword>
<proteinExistence type="predicted"/>
<keyword evidence="1 2" id="KW-0862">Zinc</keyword>
<evidence type="ECO:0000259" key="4">
    <source>
        <dbReference type="PROSITE" id="PS51864"/>
    </source>
</evidence>